<dbReference type="eggNOG" id="COG0121">
    <property type="taxonomic scope" value="Bacteria"/>
</dbReference>
<accession>K9YQF4</accession>
<dbReference type="InterPro" id="IPR017932">
    <property type="entry name" value="GATase_2_dom"/>
</dbReference>
<keyword evidence="1" id="KW-0315">Glutamine amidotransferase</keyword>
<dbReference type="InterPro" id="IPR029055">
    <property type="entry name" value="Ntn_hydrolases_N"/>
</dbReference>
<dbReference type="GO" id="GO:0052699">
    <property type="term" value="P:ergothioneine biosynthetic process"/>
    <property type="evidence" value="ECO:0007669"/>
    <property type="project" value="InterPro"/>
</dbReference>
<gene>
    <name evidence="3" type="ORF">Dacsa_0363</name>
</gene>
<evidence type="ECO:0000259" key="2">
    <source>
        <dbReference type="PROSITE" id="PS51278"/>
    </source>
</evidence>
<dbReference type="PANTHER" id="PTHR43187">
    <property type="entry name" value="GLUTAMINE AMIDOTRANSFERASE DUG3-RELATED"/>
    <property type="match status" value="1"/>
</dbReference>
<protein>
    <submittedName>
        <fullName evidence="3">TIGR03442 family protein</fullName>
    </submittedName>
</protein>
<dbReference type="Proteomes" id="UP000010482">
    <property type="component" value="Chromosome"/>
</dbReference>
<evidence type="ECO:0000313" key="3">
    <source>
        <dbReference type="EMBL" id="AFZ49156.1"/>
    </source>
</evidence>
<dbReference type="STRING" id="13035.Dacsa_0363"/>
<dbReference type="PROSITE" id="PS51278">
    <property type="entry name" value="GATASE_TYPE_2"/>
    <property type="match status" value="1"/>
</dbReference>
<keyword evidence="4" id="KW-1185">Reference proteome</keyword>
<sequence length="275" mass="30932">MCRLLGYLGSPVQIDQLLCQPKNSLVVQAYQPKEMELALMNADGFGIGWYHPEKETFPYTYKQITPIWSDLNLTQISRYVEASCWLGYVRSATPGLAVDLSNCQPFTSEGLSLSRPLLFTHNGYIDQFRKTLYRPIRLSLNDDVYLHIHGTTDSEHIFALILHQLYTQPKLSLVQAVETALNQLSDIAQAAGNVFFCANIVISDGQQLVASRFASNAKAPSLYWLENDPNYPDAVIIASEPLFEGNWKRCPEQSIIRVGEDGTVNTYQVAPRCYS</sequence>
<reference evidence="3" key="1">
    <citation type="submission" date="2012-04" db="EMBL/GenBank/DDBJ databases">
        <title>Finished genome of Dactylococcopsis salina PCC 8305.</title>
        <authorList>
            <consortium name="US DOE Joint Genome Institute"/>
            <person name="Gugger M."/>
            <person name="Coursin T."/>
            <person name="Rippka R."/>
            <person name="Tandeau De Marsac N."/>
            <person name="Huntemann M."/>
            <person name="Wei C.-L."/>
            <person name="Han J."/>
            <person name="Detter J.C."/>
            <person name="Han C."/>
            <person name="Tapia R."/>
            <person name="Daligault H."/>
            <person name="Chen A."/>
            <person name="Krypides N."/>
            <person name="Mavromatis K."/>
            <person name="Markowitz V."/>
            <person name="Szeto E."/>
            <person name="Ivanova N."/>
            <person name="Ovchinnikova G."/>
            <person name="Pagani I."/>
            <person name="Pati A."/>
            <person name="Goodwin L."/>
            <person name="Peters L."/>
            <person name="Pitluck S."/>
            <person name="Woyke T."/>
            <person name="Kerfeld C."/>
        </authorList>
    </citation>
    <scope>NUCLEOTIDE SEQUENCE [LARGE SCALE GENOMIC DNA]</scope>
    <source>
        <strain evidence="3">PCC 8305</strain>
    </source>
</reference>
<name>K9YQF4_DACS8</name>
<dbReference type="HOGENOM" id="CLU_042555_0_0_3"/>
<dbReference type="SUPFAM" id="SSF56235">
    <property type="entry name" value="N-terminal nucleophile aminohydrolases (Ntn hydrolases)"/>
    <property type="match status" value="1"/>
</dbReference>
<dbReference type="KEGG" id="dsl:Dacsa_0363"/>
<dbReference type="InterPro" id="IPR052373">
    <property type="entry name" value="Gamma-glu_amide_hydrolase"/>
</dbReference>
<dbReference type="Pfam" id="PF13230">
    <property type="entry name" value="GATase_4"/>
    <property type="match status" value="1"/>
</dbReference>
<dbReference type="EMBL" id="CP003944">
    <property type="protein sequence ID" value="AFZ49156.1"/>
    <property type="molecule type" value="Genomic_DNA"/>
</dbReference>
<proteinExistence type="predicted"/>
<dbReference type="RefSeq" id="WP_015228169.1">
    <property type="nucleotide sequence ID" value="NC_019780.1"/>
</dbReference>
<evidence type="ECO:0000256" key="1">
    <source>
        <dbReference type="ARBA" id="ARBA00022962"/>
    </source>
</evidence>
<organism evidence="3 4">
    <name type="scientific">Dactylococcopsis salina (strain PCC 8305)</name>
    <name type="common">Myxobactron salinum</name>
    <dbReference type="NCBI Taxonomy" id="13035"/>
    <lineage>
        <taxon>Bacteria</taxon>
        <taxon>Bacillati</taxon>
        <taxon>Cyanobacteriota</taxon>
        <taxon>Cyanophyceae</taxon>
        <taxon>Nodosilineales</taxon>
        <taxon>Cymatolegaceae</taxon>
        <taxon>Dactylococcopsis</taxon>
    </lineage>
</organism>
<dbReference type="PATRIC" id="fig|13035.3.peg.415"/>
<evidence type="ECO:0000313" key="4">
    <source>
        <dbReference type="Proteomes" id="UP000010482"/>
    </source>
</evidence>
<dbReference type="OrthoDB" id="9804310at2"/>
<dbReference type="Gene3D" id="3.60.20.10">
    <property type="entry name" value="Glutamine Phosphoribosylpyrophosphate, subunit 1, domain 1"/>
    <property type="match status" value="1"/>
</dbReference>
<dbReference type="PANTHER" id="PTHR43187:SF1">
    <property type="entry name" value="GLUTAMINE AMIDOTRANSFERASE DUG3-RELATED"/>
    <property type="match status" value="1"/>
</dbReference>
<dbReference type="InterPro" id="IPR026869">
    <property type="entry name" value="EgtC-like"/>
</dbReference>
<feature type="domain" description="Glutamine amidotransferase type-2" evidence="2">
    <location>
        <begin position="2"/>
        <end position="270"/>
    </location>
</feature>
<dbReference type="NCBIfam" id="TIGR03442">
    <property type="entry name" value="ergothioneine biosynthesis protein EgtC"/>
    <property type="match status" value="1"/>
</dbReference>
<dbReference type="InterPro" id="IPR017808">
    <property type="entry name" value="EgtC"/>
</dbReference>
<dbReference type="AlphaFoldDB" id="K9YQF4"/>
<dbReference type="CDD" id="cd01908">
    <property type="entry name" value="YafJ"/>
    <property type="match status" value="1"/>
</dbReference>